<dbReference type="SUPFAM" id="SSF56529">
    <property type="entry name" value="FAH"/>
    <property type="match status" value="1"/>
</dbReference>
<dbReference type="PANTHER" id="PTHR11820">
    <property type="entry name" value="ACYLPYRUVASE"/>
    <property type="match status" value="1"/>
</dbReference>
<evidence type="ECO:0000256" key="1">
    <source>
        <dbReference type="ARBA" id="ARBA00022723"/>
    </source>
</evidence>
<dbReference type="GO" id="GO:0016787">
    <property type="term" value="F:hydrolase activity"/>
    <property type="evidence" value="ECO:0007669"/>
    <property type="project" value="UniProtKB-KW"/>
</dbReference>
<dbReference type="InterPro" id="IPR036663">
    <property type="entry name" value="Fumarylacetoacetase_C_sf"/>
</dbReference>
<keyword evidence="4" id="KW-1185">Reference proteome</keyword>
<organism evidence="3 4">
    <name type="scientific">Paracraurococcus lichenis</name>
    <dbReference type="NCBI Taxonomy" id="3064888"/>
    <lineage>
        <taxon>Bacteria</taxon>
        <taxon>Pseudomonadati</taxon>
        <taxon>Pseudomonadota</taxon>
        <taxon>Alphaproteobacteria</taxon>
        <taxon>Acetobacterales</taxon>
        <taxon>Roseomonadaceae</taxon>
        <taxon>Paracraurococcus</taxon>
    </lineage>
</organism>
<name>A0ABT9DTG1_9PROT</name>
<gene>
    <name evidence="3" type="ORF">Q7A36_02415</name>
</gene>
<dbReference type="PANTHER" id="PTHR11820:SF7">
    <property type="entry name" value="ACYLPYRUVASE FAHD1, MITOCHONDRIAL"/>
    <property type="match status" value="1"/>
</dbReference>
<dbReference type="Proteomes" id="UP001243009">
    <property type="component" value="Unassembled WGS sequence"/>
</dbReference>
<dbReference type="EMBL" id="JAUTWS010000002">
    <property type="protein sequence ID" value="MDO9707180.1"/>
    <property type="molecule type" value="Genomic_DNA"/>
</dbReference>
<dbReference type="InterPro" id="IPR011234">
    <property type="entry name" value="Fumarylacetoacetase-like_C"/>
</dbReference>
<sequence length="291" mass="30218">MTFRKPHRLGTHIGALREDGAVLDLAAASPALEGGHMPAFIAGGAAALQHARDAMAKAPVAEGAVLCPPIPRPPKNVFCVGKNYHEHAREFAGSGFDASAKEVVPEAPVVFSKPATAIIATGETIPAHLDPTGSTDYEGELAVVIGHGGRGIGKAEALRHVFGYTIVNDVTARTLQHRHRQWVLGKGIDGFCPMGPAILTADAVPDPAKLRVITHVNGEKRQDASVADLIFDIPTLIAAISAGITLEPGDVIATGTPVGVGIGFNPPKFLKRGDVVRVEVPGIGVLENPVG</sequence>
<reference evidence="3 4" key="1">
    <citation type="submission" date="2023-08" db="EMBL/GenBank/DDBJ databases">
        <title>The draft genome sequence of Paracraurococcus sp. LOR1-02.</title>
        <authorList>
            <person name="Kingkaew E."/>
            <person name="Tanasupawat S."/>
        </authorList>
    </citation>
    <scope>NUCLEOTIDE SEQUENCE [LARGE SCALE GENOMIC DNA]</scope>
    <source>
        <strain evidence="3 4">LOR1-02</strain>
    </source>
</reference>
<feature type="domain" description="Fumarylacetoacetase-like C-terminal" evidence="2">
    <location>
        <begin position="77"/>
        <end position="290"/>
    </location>
</feature>
<dbReference type="Gene3D" id="3.90.850.10">
    <property type="entry name" value="Fumarylacetoacetase-like, C-terminal domain"/>
    <property type="match status" value="1"/>
</dbReference>
<dbReference type="Pfam" id="PF01557">
    <property type="entry name" value="FAA_hydrolase"/>
    <property type="match status" value="1"/>
</dbReference>
<keyword evidence="1" id="KW-0479">Metal-binding</keyword>
<evidence type="ECO:0000259" key="2">
    <source>
        <dbReference type="Pfam" id="PF01557"/>
    </source>
</evidence>
<proteinExistence type="predicted"/>
<comment type="caution">
    <text evidence="3">The sequence shown here is derived from an EMBL/GenBank/DDBJ whole genome shotgun (WGS) entry which is preliminary data.</text>
</comment>
<evidence type="ECO:0000313" key="4">
    <source>
        <dbReference type="Proteomes" id="UP001243009"/>
    </source>
</evidence>
<accession>A0ABT9DTG1</accession>
<protein>
    <submittedName>
        <fullName evidence="3">Fumarylacetoacetate hydrolase family protein</fullName>
    </submittedName>
</protein>
<keyword evidence="3" id="KW-0378">Hydrolase</keyword>
<evidence type="ECO:0000313" key="3">
    <source>
        <dbReference type="EMBL" id="MDO9707180.1"/>
    </source>
</evidence>